<sequence>MKLSKKSVTVLSFTIGACLFVSTAFADTLLGSGYDRLKGSAKTTASMMDKDMKNYTLEALYTLKDNDKTLLQGSTSQKIDIENQMKEENTTTKEANGETTSRYNYSDITKSVNKYGPDNTYQVMEYPANANNRNPADFENPFEEKGAAEIEKIVDAVVGGLKDYVQVEEGPEGGKVYSGSLSETQVPAILNAVSSFGIKQMLNNEPDLPVIESDVFVKRVVGSAIENKIGYLENVTGDITLSGKDKNGVQHDLNLNVIFKLSEVGSTKITIPDLTGAKVEKVSYSNGFSSKYVGAYKNDIVMEKDGKFVKIGERTVEITSVDNDKVKGKFSETVVSGYESEYPDKDNFEFVYDPANSSTFTYKNAKGEEKNGSIYQSAPGKIHFQVNLEIIDKNSYKSEAKPYYDGEFNRIFE</sequence>
<organism evidence="2 3">
    <name type="scientific">Paenibacillus silvestris</name>
    <dbReference type="NCBI Taxonomy" id="2606219"/>
    <lineage>
        <taxon>Bacteria</taxon>
        <taxon>Bacillati</taxon>
        <taxon>Bacillota</taxon>
        <taxon>Bacilli</taxon>
        <taxon>Bacillales</taxon>
        <taxon>Paenibacillaceae</taxon>
        <taxon>Paenibacillus</taxon>
    </lineage>
</organism>
<evidence type="ECO:0000256" key="1">
    <source>
        <dbReference type="SAM" id="SignalP"/>
    </source>
</evidence>
<dbReference type="Proteomes" id="UP000481087">
    <property type="component" value="Unassembled WGS sequence"/>
</dbReference>
<accession>A0A6L8UXN5</accession>
<comment type="caution">
    <text evidence="2">The sequence shown here is derived from an EMBL/GenBank/DDBJ whole genome shotgun (WGS) entry which is preliminary data.</text>
</comment>
<protein>
    <submittedName>
        <fullName evidence="2">Uncharacterized protein</fullName>
    </submittedName>
</protein>
<gene>
    <name evidence="2" type="ORF">GQF01_11305</name>
</gene>
<dbReference type="RefSeq" id="WP_161406883.1">
    <property type="nucleotide sequence ID" value="NZ_WTUZ01000015.1"/>
</dbReference>
<name>A0A6L8UXN5_9BACL</name>
<dbReference type="AlphaFoldDB" id="A0A6L8UXN5"/>
<proteinExistence type="predicted"/>
<keyword evidence="3" id="KW-1185">Reference proteome</keyword>
<dbReference type="PROSITE" id="PS51257">
    <property type="entry name" value="PROKAR_LIPOPROTEIN"/>
    <property type="match status" value="1"/>
</dbReference>
<evidence type="ECO:0000313" key="2">
    <source>
        <dbReference type="EMBL" id="MZQ82687.1"/>
    </source>
</evidence>
<keyword evidence="1" id="KW-0732">Signal</keyword>
<feature type="chain" id="PRO_5026817530" evidence="1">
    <location>
        <begin position="27"/>
        <end position="413"/>
    </location>
</feature>
<feature type="signal peptide" evidence="1">
    <location>
        <begin position="1"/>
        <end position="26"/>
    </location>
</feature>
<evidence type="ECO:0000313" key="3">
    <source>
        <dbReference type="Proteomes" id="UP000481087"/>
    </source>
</evidence>
<dbReference type="EMBL" id="WTUZ01000015">
    <property type="protein sequence ID" value="MZQ82687.1"/>
    <property type="molecule type" value="Genomic_DNA"/>
</dbReference>
<reference evidence="2 3" key="1">
    <citation type="submission" date="2019-12" db="EMBL/GenBank/DDBJ databases">
        <title>Paenibacillus sp. nov. sp. isolated from soil.</title>
        <authorList>
            <person name="Kim J."/>
            <person name="Jeong S.E."/>
            <person name="Jung H.S."/>
            <person name="Jeon C.O."/>
        </authorList>
    </citation>
    <scope>NUCLEOTIDE SEQUENCE [LARGE SCALE GENOMIC DNA]</scope>
    <source>
        <strain evidence="2 3">5J-6</strain>
    </source>
</reference>